<sequence>MKKVSFTYVHMSLFWFAGITFVCFLVFGVAQQMLRQSASEPQLQMAQDTALLLANGSSLDALRSIQPVELTQSLSPYVFVYDEQGNQLLSSAQLNGKVPSLPTGLFSYVKTHTDDRVTWQPQQGVREALVGVYFHGAQSGYVFVGRSLREVERQIDHVGEIVLAAWVVGNGGGVALLLFFISLSSKRTH</sequence>
<reference evidence="2 3" key="1">
    <citation type="submission" date="2018-02" db="EMBL/GenBank/DDBJ databases">
        <title>Genomic Reconstructions from Amazon Rainforest and Pasture Soil Reveal Novel Insights into the Physiology of Candidate Phyla in Tropical Sites.</title>
        <authorList>
            <person name="Kroeger M.E."/>
            <person name="Delmont T."/>
            <person name="Eren A.M."/>
            <person name="Guo J."/>
            <person name="Meyer K.M."/>
            <person name="Khan K."/>
            <person name="Rodrigues J.L.M."/>
            <person name="Bohannan B.J.M."/>
            <person name="Tringe S."/>
            <person name="Borges C.D."/>
            <person name="Tiedje J."/>
            <person name="Tsai S.M."/>
            <person name="Nusslein K."/>
        </authorList>
    </citation>
    <scope>NUCLEOTIDE SEQUENCE [LARGE SCALE GENOMIC DNA]</scope>
    <source>
        <strain evidence="2">Amazon FNV 2010 28 9</strain>
    </source>
</reference>
<dbReference type="AlphaFoldDB" id="A0A317JS03"/>
<evidence type="ECO:0000313" key="2">
    <source>
        <dbReference type="EMBL" id="PWU22938.1"/>
    </source>
</evidence>
<keyword evidence="1" id="KW-0472">Membrane</keyword>
<feature type="transmembrane region" description="Helical" evidence="1">
    <location>
        <begin position="12"/>
        <end position="30"/>
    </location>
</feature>
<proteinExistence type="predicted"/>
<keyword evidence="1" id="KW-1133">Transmembrane helix</keyword>
<gene>
    <name evidence="2" type="ORF">C5B42_04710</name>
</gene>
<dbReference type="Proteomes" id="UP000246104">
    <property type="component" value="Unassembled WGS sequence"/>
</dbReference>
<organism evidence="2 3">
    <name type="scientific">Candidatus Cerribacteria bacterium 'Amazon FNV 2010 28 9'</name>
    <dbReference type="NCBI Taxonomy" id="2081795"/>
    <lineage>
        <taxon>Bacteria</taxon>
        <taxon>Candidatus Cerribacteria</taxon>
    </lineage>
</organism>
<name>A0A317JS03_9BACT</name>
<protein>
    <submittedName>
        <fullName evidence="2">Uncharacterized protein</fullName>
    </submittedName>
</protein>
<keyword evidence="1" id="KW-0812">Transmembrane</keyword>
<dbReference type="EMBL" id="PSRQ01000052">
    <property type="protein sequence ID" value="PWU22938.1"/>
    <property type="molecule type" value="Genomic_DNA"/>
</dbReference>
<evidence type="ECO:0000256" key="1">
    <source>
        <dbReference type="SAM" id="Phobius"/>
    </source>
</evidence>
<comment type="caution">
    <text evidence="2">The sequence shown here is derived from an EMBL/GenBank/DDBJ whole genome shotgun (WGS) entry which is preliminary data.</text>
</comment>
<evidence type="ECO:0000313" key="3">
    <source>
        <dbReference type="Proteomes" id="UP000246104"/>
    </source>
</evidence>
<accession>A0A317JS03</accession>
<feature type="transmembrane region" description="Helical" evidence="1">
    <location>
        <begin position="161"/>
        <end position="183"/>
    </location>
</feature>